<evidence type="ECO:0000313" key="1">
    <source>
        <dbReference type="EMBL" id="KJY83158.1"/>
    </source>
</evidence>
<dbReference type="AlphaFoldDB" id="A0A0F4NJX4"/>
<evidence type="ECO:0000313" key="2">
    <source>
        <dbReference type="Proteomes" id="UP000033673"/>
    </source>
</evidence>
<sequence>MFAHDSSLLLFISVNFTTSLSESFEFSSYYLEQNTSKKFCPYLETNAAFESLQIKDFAETITCI</sequence>
<reference evidence="1 2" key="1">
    <citation type="journal article" date="2015" name="BMC Genomics">
        <title>Genome mining reveals unlocked bioactive potential of marine Gram-negative bacteria.</title>
        <authorList>
            <person name="Machado H."/>
            <person name="Sonnenschein E.C."/>
            <person name="Melchiorsen J."/>
            <person name="Gram L."/>
        </authorList>
    </citation>
    <scope>NUCLEOTIDE SEQUENCE [LARGE SCALE GENOMIC DNA]</scope>
    <source>
        <strain evidence="1 2">S2757</strain>
    </source>
</reference>
<keyword evidence="2" id="KW-1185">Reference proteome</keyword>
<dbReference type="Proteomes" id="UP000033673">
    <property type="component" value="Unassembled WGS sequence"/>
</dbReference>
<name>A0A0F4NJX4_9VIBR</name>
<accession>A0A0F4NJX4</accession>
<gene>
    <name evidence="1" type="ORF">TW81_09085</name>
</gene>
<dbReference type="STRING" id="579748.TW81_09085"/>
<proteinExistence type="predicted"/>
<comment type="caution">
    <text evidence="1">The sequence shown here is derived from an EMBL/GenBank/DDBJ whole genome shotgun (WGS) entry which is preliminary data.</text>
</comment>
<organism evidence="1 2">
    <name type="scientific">Vibrio galatheae</name>
    <dbReference type="NCBI Taxonomy" id="579748"/>
    <lineage>
        <taxon>Bacteria</taxon>
        <taxon>Pseudomonadati</taxon>
        <taxon>Pseudomonadota</taxon>
        <taxon>Gammaproteobacteria</taxon>
        <taxon>Vibrionales</taxon>
        <taxon>Vibrionaceae</taxon>
        <taxon>Vibrio</taxon>
    </lineage>
</organism>
<dbReference type="EMBL" id="JXXV01000016">
    <property type="protein sequence ID" value="KJY83158.1"/>
    <property type="molecule type" value="Genomic_DNA"/>
</dbReference>
<protein>
    <submittedName>
        <fullName evidence="1">Uncharacterized protein</fullName>
    </submittedName>
</protein>